<dbReference type="InterPro" id="IPR013785">
    <property type="entry name" value="Aldolase_TIM"/>
</dbReference>
<protein>
    <recommendedName>
        <fullName evidence="2">Radical SAM core domain-containing protein</fullName>
    </recommendedName>
</protein>
<comment type="caution">
    <text evidence="1">The sequence shown here is derived from an EMBL/GenBank/DDBJ whole genome shotgun (WGS) entry which is preliminary data.</text>
</comment>
<accession>X1Q6Z6</accession>
<dbReference type="SUPFAM" id="SSF102114">
    <property type="entry name" value="Radical SAM enzymes"/>
    <property type="match status" value="1"/>
</dbReference>
<reference evidence="1" key="1">
    <citation type="journal article" date="2014" name="Front. Microbiol.">
        <title>High frequency of phylogenetically diverse reductive dehalogenase-homologous genes in deep subseafloor sedimentary metagenomes.</title>
        <authorList>
            <person name="Kawai M."/>
            <person name="Futagami T."/>
            <person name="Toyoda A."/>
            <person name="Takaki Y."/>
            <person name="Nishi S."/>
            <person name="Hori S."/>
            <person name="Arai W."/>
            <person name="Tsubouchi T."/>
            <person name="Morono Y."/>
            <person name="Uchiyama I."/>
            <person name="Ito T."/>
            <person name="Fujiyama A."/>
            <person name="Inagaki F."/>
            <person name="Takami H."/>
        </authorList>
    </citation>
    <scope>NUCLEOTIDE SEQUENCE</scope>
    <source>
        <strain evidence="1">Expedition CK06-06</strain>
    </source>
</reference>
<proteinExistence type="predicted"/>
<sequence length="159" mass="18342">MTKKHGSNFGIHTNGSLLKTLEETQGWLTELCRIATDEQDYLSISLDAGTPESHMKTKNLKRNYFDEIIEGIRMAVKIRGDSNAPAIRVCYLLNEVNSSEKEIKGIIEIMKDIKVNSLRFSIPYDLYGKDFSRVKEYRNNVEVKQNKEYMKMLESLISK</sequence>
<feature type="non-terminal residue" evidence="1">
    <location>
        <position position="159"/>
    </location>
</feature>
<dbReference type="InterPro" id="IPR058240">
    <property type="entry name" value="rSAM_sf"/>
</dbReference>
<evidence type="ECO:0000313" key="1">
    <source>
        <dbReference type="EMBL" id="GAI46845.1"/>
    </source>
</evidence>
<gene>
    <name evidence="1" type="ORF">S06H3_62121</name>
</gene>
<evidence type="ECO:0008006" key="2">
    <source>
        <dbReference type="Google" id="ProtNLM"/>
    </source>
</evidence>
<dbReference type="EMBL" id="BARV01040873">
    <property type="protein sequence ID" value="GAI46845.1"/>
    <property type="molecule type" value="Genomic_DNA"/>
</dbReference>
<name>X1Q6Z6_9ZZZZ</name>
<organism evidence="1">
    <name type="scientific">marine sediment metagenome</name>
    <dbReference type="NCBI Taxonomy" id="412755"/>
    <lineage>
        <taxon>unclassified sequences</taxon>
        <taxon>metagenomes</taxon>
        <taxon>ecological metagenomes</taxon>
    </lineage>
</organism>
<dbReference type="Gene3D" id="3.20.20.70">
    <property type="entry name" value="Aldolase class I"/>
    <property type="match status" value="1"/>
</dbReference>
<dbReference type="AlphaFoldDB" id="X1Q6Z6"/>